<dbReference type="InterPro" id="IPR051942">
    <property type="entry name" value="DENN_domain_containing_2"/>
</dbReference>
<dbReference type="Proteomes" id="UP001205105">
    <property type="component" value="Unassembled WGS sequence"/>
</dbReference>
<dbReference type="PANTHER" id="PTHR15288:SF0">
    <property type="entry name" value="UDENN DOMAIN-CONTAINING PROTEIN"/>
    <property type="match status" value="1"/>
</dbReference>
<dbReference type="InterPro" id="IPR043153">
    <property type="entry name" value="DENN_C"/>
</dbReference>
<feature type="compositionally biased region" description="Low complexity" evidence="1">
    <location>
        <begin position="534"/>
        <end position="545"/>
    </location>
</feature>
<proteinExistence type="predicted"/>
<feature type="compositionally biased region" description="Basic and acidic residues" evidence="1">
    <location>
        <begin position="58"/>
        <end position="83"/>
    </location>
</feature>
<feature type="compositionally biased region" description="Low complexity" evidence="1">
    <location>
        <begin position="41"/>
        <end position="57"/>
    </location>
</feature>
<feature type="compositionally biased region" description="Low complexity" evidence="1">
    <location>
        <begin position="676"/>
        <end position="691"/>
    </location>
</feature>
<feature type="compositionally biased region" description="Low complexity" evidence="1">
    <location>
        <begin position="400"/>
        <end position="415"/>
    </location>
</feature>
<feature type="region of interest" description="Disordered" evidence="1">
    <location>
        <begin position="476"/>
        <end position="503"/>
    </location>
</feature>
<comment type="caution">
    <text evidence="3">The sequence shown here is derived from an EMBL/GenBank/DDBJ whole genome shotgun (WGS) entry which is preliminary data.</text>
</comment>
<feature type="region of interest" description="Disordered" evidence="1">
    <location>
        <begin position="296"/>
        <end position="315"/>
    </location>
</feature>
<feature type="region of interest" description="Disordered" evidence="1">
    <location>
        <begin position="808"/>
        <end position="904"/>
    </location>
</feature>
<dbReference type="SMART" id="SM00799">
    <property type="entry name" value="DENN"/>
    <property type="match status" value="1"/>
</dbReference>
<reference evidence="3" key="1">
    <citation type="submission" date="2020-11" db="EMBL/GenBank/DDBJ databases">
        <title>Chlorella ohadii genome sequencing and assembly.</title>
        <authorList>
            <person name="Murik O."/>
            <person name="Treves H."/>
            <person name="Kedem I."/>
            <person name="Shotland Y."/>
            <person name="Kaplan A."/>
        </authorList>
    </citation>
    <scope>NUCLEOTIDE SEQUENCE</scope>
    <source>
        <strain evidence="3">1</strain>
    </source>
</reference>
<evidence type="ECO:0000313" key="3">
    <source>
        <dbReference type="EMBL" id="KAI7841754.1"/>
    </source>
</evidence>
<protein>
    <recommendedName>
        <fullName evidence="2">UDENN domain-containing protein</fullName>
    </recommendedName>
</protein>
<feature type="region of interest" description="Disordered" evidence="1">
    <location>
        <begin position="346"/>
        <end position="379"/>
    </location>
</feature>
<evidence type="ECO:0000259" key="2">
    <source>
        <dbReference type="PROSITE" id="PS50211"/>
    </source>
</evidence>
<dbReference type="InterPro" id="IPR001194">
    <property type="entry name" value="cDENN_dom"/>
</dbReference>
<feature type="compositionally biased region" description="Low complexity" evidence="1">
    <location>
        <begin position="854"/>
        <end position="870"/>
    </location>
</feature>
<name>A0AAD5DWU2_9CHLO</name>
<feature type="compositionally biased region" description="Low complexity" evidence="1">
    <location>
        <begin position="436"/>
        <end position="450"/>
    </location>
</feature>
<dbReference type="PROSITE" id="PS50211">
    <property type="entry name" value="DENN"/>
    <property type="match status" value="1"/>
</dbReference>
<dbReference type="InterPro" id="IPR037516">
    <property type="entry name" value="Tripartite_DENN"/>
</dbReference>
<feature type="region of interest" description="Disordered" evidence="1">
    <location>
        <begin position="622"/>
        <end position="749"/>
    </location>
</feature>
<dbReference type="AlphaFoldDB" id="A0AAD5DWU2"/>
<organism evidence="3 4">
    <name type="scientific">Chlorella ohadii</name>
    <dbReference type="NCBI Taxonomy" id="2649997"/>
    <lineage>
        <taxon>Eukaryota</taxon>
        <taxon>Viridiplantae</taxon>
        <taxon>Chlorophyta</taxon>
        <taxon>core chlorophytes</taxon>
        <taxon>Trebouxiophyceae</taxon>
        <taxon>Chlorellales</taxon>
        <taxon>Chlorellaceae</taxon>
        <taxon>Chlorella clade</taxon>
        <taxon>Chlorella</taxon>
    </lineage>
</organism>
<sequence>MPLKGLFKGDGGGGGGRDGSSGGGSSSRDSSTHSGRDGKLMSKAKALLATAAAPLSARGRDRTSDRPYFNPEEHISEKREWSRRYTQSQGGAPGVGLAAPKPPDRLYEHFAVVGLPPTMNIKAVLYSFPAAMPADLEQGLAAFCFPHGVRPELLERTPSMSALNEVIYSQPYQTHDDHSFVFTMKVVDPGSIAPRTLYGVCCYVRELVHRPPSMAREAYAGCNAPLSRYLVVAPRCYCLLTHHPFFALHFRVLQTILGLERLERMTNFAAELAGLQDGGQPGASWASSSLASSSAGAGSTASLGQGPSHSGGGTSQVAVSGLVGGAGRGTAGLAAPPAAAAAAAAVGPRGQEAAEDDGSEAGSSRRWTEGSSVAADGQPPGAELAAALLELSLAGQNQPQAANGAAQARPARMAQVSPHCPEAPPAATPGGGRQGAAGVDASAADAEAASTPPDQVQPSSLAAAVGPTPFFTPAGLSSALGTPAGHSRTAPWEQAAAAGRPDAAGGIRRALDDTLAEAGGSSTGSPEAPGQSVAAEAASPAADGAAGEGDGAEAAAAASEAASGSRPGSAQEPGQQQQQQQPESDDGSSDAESYLTASSSTALLAQQVAGLDASPATAAFLAGSARKAQHARSVSGTSLASAGPSAASPAPASMQLLDASEAEAAQQEEDGDAEDGAPALLQLLLDQGPQQASGRGSAAQPPLLDLDGEPEQQAGEAAAAQRQQAAAAELSPGQQQQQQQQQQPLVDIDGLNQDVAVNAAQQPAAAPAVQEQLAQLEGQGGGLLLEETPVKEQQLGSGVAVRIVRRSYSSPAQGHGVADTPPRADLLTGSAVSRSARHPLNLPPTLAEGEREGSAAISAGSPASSLLPPADAQQGESEVPAAGTAAQQQASDQQPPAAQQAQQAQQCGAEGALVRHEVVRVTASNLDMSRPLRSADLLAVYHASVVPRPGQVFEFQPDPGLQTIQFERPDPVEAVQELGLRPDAASLPDIDAAQNLGGWAVAALCRAMSLDNILTFLTAALLERQIVVFCPNAGLLSGVVLSLIPLLLPFHWQCLLLPVLPAAEGRLELMEAPVPFVLGVLYKTPEVRAKCSSLVRVNVYKDKVKNAGGLPPLPQQAALHDALAGTYAELRKIGLTRAAMTRPIHMVSDAQQVLAECFLSTLQKYLKGLMADLRAYCITDVSASMERTSVLLKESFVDSFPPRDRPFMRQFAESQMFAVYTDAVLG</sequence>
<accession>A0AAD5DWU2</accession>
<feature type="region of interest" description="Disordered" evidence="1">
    <location>
        <begin position="1"/>
        <end position="100"/>
    </location>
</feature>
<feature type="compositionally biased region" description="Low complexity" evidence="1">
    <location>
        <begin position="552"/>
        <end position="582"/>
    </location>
</feature>
<feature type="compositionally biased region" description="Gly residues" evidence="1">
    <location>
        <begin position="8"/>
        <end position="25"/>
    </location>
</feature>
<dbReference type="Gene3D" id="3.30.450.200">
    <property type="match status" value="1"/>
</dbReference>
<feature type="compositionally biased region" description="Low complexity" evidence="1">
    <location>
        <begin position="880"/>
        <end position="904"/>
    </location>
</feature>
<feature type="region of interest" description="Disordered" evidence="1">
    <location>
        <begin position="516"/>
        <end position="598"/>
    </location>
</feature>
<gene>
    <name evidence="3" type="ORF">COHA_004620</name>
</gene>
<feature type="compositionally biased region" description="Low complexity" evidence="1">
    <location>
        <begin position="635"/>
        <end position="665"/>
    </location>
</feature>
<feature type="domain" description="UDENN" evidence="2">
    <location>
        <begin position="929"/>
        <end position="1226"/>
    </location>
</feature>
<dbReference type="EMBL" id="JADXDR010000060">
    <property type="protein sequence ID" value="KAI7841754.1"/>
    <property type="molecule type" value="Genomic_DNA"/>
</dbReference>
<evidence type="ECO:0000313" key="4">
    <source>
        <dbReference type="Proteomes" id="UP001205105"/>
    </source>
</evidence>
<dbReference type="PANTHER" id="PTHR15288">
    <property type="entry name" value="DENN DOMAIN-CONTAINING PROTEIN 2"/>
    <property type="match status" value="1"/>
</dbReference>
<feature type="compositionally biased region" description="Low complexity" evidence="1">
    <location>
        <begin position="711"/>
        <end position="743"/>
    </location>
</feature>
<keyword evidence="4" id="KW-1185">Reference proteome</keyword>
<feature type="region of interest" description="Disordered" evidence="1">
    <location>
        <begin position="400"/>
        <end position="464"/>
    </location>
</feature>
<dbReference type="Pfam" id="PF02141">
    <property type="entry name" value="DENN"/>
    <property type="match status" value="1"/>
</dbReference>
<feature type="compositionally biased region" description="Acidic residues" evidence="1">
    <location>
        <begin position="666"/>
        <end position="675"/>
    </location>
</feature>
<dbReference type="Gene3D" id="3.40.50.11500">
    <property type="match status" value="1"/>
</dbReference>
<evidence type="ECO:0000256" key="1">
    <source>
        <dbReference type="SAM" id="MobiDB-lite"/>
    </source>
</evidence>
<feature type="compositionally biased region" description="Basic and acidic residues" evidence="1">
    <location>
        <begin position="30"/>
        <end position="40"/>
    </location>
</feature>